<keyword evidence="5" id="KW-0687">Ribonucleoprotein</keyword>
<evidence type="ECO:0000256" key="3">
    <source>
        <dbReference type="ARBA" id="ARBA00022833"/>
    </source>
</evidence>
<dbReference type="PIR" id="B90109">
    <property type="entry name" value="B90109"/>
</dbReference>
<evidence type="ECO:0000256" key="2">
    <source>
        <dbReference type="ARBA" id="ARBA00010919"/>
    </source>
</evidence>
<gene>
    <name evidence="6" type="primary">rps27</name>
</gene>
<dbReference type="HAMAP" id="MF_00371">
    <property type="entry name" value="Ribosomal_eS27"/>
    <property type="match status" value="1"/>
</dbReference>
<comment type="cofactor">
    <cofactor evidence="1">
        <name>Zn(2+)</name>
        <dbReference type="ChEBI" id="CHEBI:29105"/>
    </cofactor>
</comment>
<protein>
    <submittedName>
        <fullName evidence="6">40S ribosomal protein S27</fullName>
    </submittedName>
</protein>
<dbReference type="EMBL" id="AJ010592">
    <property type="protein sequence ID" value="CAC27031.1"/>
    <property type="molecule type" value="Genomic_DNA"/>
</dbReference>
<dbReference type="GO" id="GO:1990904">
    <property type="term" value="C:ribonucleoprotein complex"/>
    <property type="evidence" value="ECO:0007669"/>
    <property type="project" value="UniProtKB-KW"/>
</dbReference>
<keyword evidence="3" id="KW-0862">Zinc</keyword>
<dbReference type="RefSeq" id="XP_001713247.1">
    <property type="nucleotide sequence ID" value="XM_001713195.1"/>
</dbReference>
<dbReference type="GO" id="GO:0003735">
    <property type="term" value="F:structural constituent of ribosome"/>
    <property type="evidence" value="ECO:0007669"/>
    <property type="project" value="InterPro"/>
</dbReference>
<dbReference type="PANTHER" id="PTHR11594">
    <property type="entry name" value="40S RIBOSOMAL PROTEIN S27"/>
    <property type="match status" value="1"/>
</dbReference>
<proteinExistence type="inferred from homology"/>
<evidence type="ECO:0000256" key="1">
    <source>
        <dbReference type="ARBA" id="ARBA00001947"/>
    </source>
</evidence>
<accession>Q9AW40</accession>
<dbReference type="GO" id="GO:0006412">
    <property type="term" value="P:translation"/>
    <property type="evidence" value="ECO:0007669"/>
    <property type="project" value="InterPro"/>
</dbReference>
<sequence>MRFDSFNLLNEELEKMKHKKKRIIPNPNSYFINIICKNCKNKNIIFSHSQTKIVCKNCALNLCYPTGGKARLIKGCKFSRF</sequence>
<dbReference type="InterPro" id="IPR000592">
    <property type="entry name" value="Ribosomal_eS27"/>
</dbReference>
<dbReference type="Gene3D" id="2.20.25.100">
    <property type="entry name" value="Zn-binding ribosomal proteins"/>
    <property type="match status" value="1"/>
</dbReference>
<organism evidence="6 7">
    <name type="scientific">Guillardia theta</name>
    <name type="common">Cryptophyte</name>
    <name type="synonym">Cryptomonas phi</name>
    <dbReference type="NCBI Taxonomy" id="55529"/>
    <lineage>
        <taxon>Eukaryota</taxon>
        <taxon>Cryptophyceae</taxon>
        <taxon>Pyrenomonadales</taxon>
        <taxon>Geminigeraceae</taxon>
        <taxon>Guillardia</taxon>
    </lineage>
</organism>
<dbReference type="AlphaFoldDB" id="Q9AW40"/>
<dbReference type="InterPro" id="IPR011332">
    <property type="entry name" value="Ribosomal_zn-bd"/>
</dbReference>
<evidence type="ECO:0000313" key="6">
    <source>
        <dbReference type="EMBL" id="CAC27031.1"/>
    </source>
</evidence>
<reference evidence="6 7" key="1">
    <citation type="journal article" date="2001" name="Nature">
        <title>The highly reduced genome of an enslaved algal nucleus.</title>
        <authorList>
            <person name="Douglas S."/>
            <person name="Zauner S."/>
            <person name="Fraunholz M."/>
            <person name="Beaton M."/>
            <person name="Penny S."/>
            <person name="Deng L."/>
            <person name="Wu X."/>
            <person name="Reith M."/>
            <person name="Cavalier-Smith T."/>
            <person name="Maier U."/>
        </authorList>
    </citation>
    <scope>NUCLEOTIDE SEQUENCE [LARGE SCALE GENOMIC DNA]</scope>
</reference>
<name>Q9AW40_GUITH</name>
<dbReference type="InterPro" id="IPR023407">
    <property type="entry name" value="Ribosomal_eS27_Zn-bd_dom_sf"/>
</dbReference>
<evidence type="ECO:0000256" key="4">
    <source>
        <dbReference type="ARBA" id="ARBA00022980"/>
    </source>
</evidence>
<dbReference type="FunFam" id="2.20.25.100:FF:000001">
    <property type="entry name" value="40S ribosomal protein S27"/>
    <property type="match status" value="1"/>
</dbReference>
<dbReference type="Proteomes" id="UP000242167">
    <property type="component" value="Nucleomorph 2"/>
</dbReference>
<dbReference type="GO" id="GO:0000428">
    <property type="term" value="C:DNA-directed RNA polymerase complex"/>
    <property type="evidence" value="ECO:0007669"/>
    <property type="project" value="UniProtKB-KW"/>
</dbReference>
<dbReference type="GO" id="GO:0005840">
    <property type="term" value="C:ribosome"/>
    <property type="evidence" value="ECO:0007669"/>
    <property type="project" value="UniProtKB-KW"/>
</dbReference>
<keyword evidence="4 6" id="KW-0689">Ribosomal protein</keyword>
<evidence type="ECO:0000256" key="5">
    <source>
        <dbReference type="ARBA" id="ARBA00023274"/>
    </source>
</evidence>
<comment type="similarity">
    <text evidence="2">Belongs to the eukaryotic ribosomal protein eS27 family.</text>
</comment>
<dbReference type="Pfam" id="PF01667">
    <property type="entry name" value="Ribosomal_S27e"/>
    <property type="match status" value="1"/>
</dbReference>
<evidence type="ECO:0000313" key="7">
    <source>
        <dbReference type="Proteomes" id="UP000242167"/>
    </source>
</evidence>
<dbReference type="SUPFAM" id="SSF57829">
    <property type="entry name" value="Zn-binding ribosomal proteins"/>
    <property type="match status" value="1"/>
</dbReference>
<dbReference type="GeneID" id="857513"/>